<dbReference type="PANTHER" id="PTHR42879:SF6">
    <property type="entry name" value="NADPH-DEPENDENT REDUCTASE BACG"/>
    <property type="match status" value="1"/>
</dbReference>
<sequence>MDLKLDGNAALVTASSSGLGKASAKALAREGADVLVNGRDPERLEEAVNEIGSVASGEVVGHAADVTEKAEVEGLVARAVEEFDRLDHLVTSAGGPAPYRPLEADDGEWYDTYDLLVMSVVRAVRAAAPHLRADGGGTIVNVTSRTVKEASPSNVLSSSVRMGVIGLEKTLSKELAPAVRANAVLPGSHETPRIEDLIEYAVDRGEIESYEAGLEERAEDVPLGRLGDPMELGNLVAYLSSPLSGYVNGQAVTIDGGSGSSTL</sequence>
<dbReference type="Gene3D" id="3.40.50.720">
    <property type="entry name" value="NAD(P)-binding Rossmann-like Domain"/>
    <property type="match status" value="1"/>
</dbReference>
<dbReference type="PANTHER" id="PTHR42879">
    <property type="entry name" value="3-OXOACYL-(ACYL-CARRIER-PROTEIN) REDUCTASE"/>
    <property type="match status" value="1"/>
</dbReference>
<dbReference type="RefSeq" id="WP_122105887.1">
    <property type="nucleotide sequence ID" value="NZ_JBHSKV010000021.1"/>
</dbReference>
<dbReference type="Pfam" id="PF13561">
    <property type="entry name" value="adh_short_C2"/>
    <property type="match status" value="1"/>
</dbReference>
<dbReference type="EC" id="1.1.1.-" evidence="2"/>
<dbReference type="PRINTS" id="PR00081">
    <property type="entry name" value="GDHRDH"/>
</dbReference>
<comment type="similarity">
    <text evidence="1">Belongs to the short-chain dehydrogenases/reductases (SDR) family.</text>
</comment>
<proteinExistence type="inferred from homology"/>
<protein>
    <submittedName>
        <fullName evidence="2">SDR family NAD(P)-dependent oxidoreductase</fullName>
        <ecNumber evidence="2">1.1.1.-</ecNumber>
    </submittedName>
</protein>
<dbReference type="FunFam" id="3.40.50.720:FF:000084">
    <property type="entry name" value="Short-chain dehydrogenase reductase"/>
    <property type="match status" value="1"/>
</dbReference>
<evidence type="ECO:0000313" key="3">
    <source>
        <dbReference type="Proteomes" id="UP001596145"/>
    </source>
</evidence>
<gene>
    <name evidence="2" type="ORF">ACFPJA_15125</name>
</gene>
<accession>A0ABD5QVC4</accession>
<dbReference type="EMBL" id="JBHSKV010000021">
    <property type="protein sequence ID" value="MFC5136045.1"/>
    <property type="molecule type" value="Genomic_DNA"/>
</dbReference>
<reference evidence="2 3" key="1">
    <citation type="journal article" date="2019" name="Int. J. Syst. Evol. Microbiol.">
        <title>The Global Catalogue of Microorganisms (GCM) 10K type strain sequencing project: providing services to taxonomists for standard genome sequencing and annotation.</title>
        <authorList>
            <consortium name="The Broad Institute Genomics Platform"/>
            <consortium name="The Broad Institute Genome Sequencing Center for Infectious Disease"/>
            <person name="Wu L."/>
            <person name="Ma J."/>
        </authorList>
    </citation>
    <scope>NUCLEOTIDE SEQUENCE [LARGE SCALE GENOMIC DNA]</scope>
    <source>
        <strain evidence="2 3">CGMCC 1.16026</strain>
    </source>
</reference>
<dbReference type="Proteomes" id="UP001596145">
    <property type="component" value="Unassembled WGS sequence"/>
</dbReference>
<dbReference type="SUPFAM" id="SSF51735">
    <property type="entry name" value="NAD(P)-binding Rossmann-fold domains"/>
    <property type="match status" value="1"/>
</dbReference>
<organism evidence="2 3">
    <name type="scientific">Halorubrum glutamatedens</name>
    <dbReference type="NCBI Taxonomy" id="2707018"/>
    <lineage>
        <taxon>Archaea</taxon>
        <taxon>Methanobacteriati</taxon>
        <taxon>Methanobacteriota</taxon>
        <taxon>Stenosarchaea group</taxon>
        <taxon>Halobacteria</taxon>
        <taxon>Halobacteriales</taxon>
        <taxon>Haloferacaceae</taxon>
        <taxon>Halorubrum</taxon>
    </lineage>
</organism>
<keyword evidence="2" id="KW-0560">Oxidoreductase</keyword>
<dbReference type="AlphaFoldDB" id="A0ABD5QVC4"/>
<dbReference type="InterPro" id="IPR002347">
    <property type="entry name" value="SDR_fam"/>
</dbReference>
<dbReference type="InterPro" id="IPR050259">
    <property type="entry name" value="SDR"/>
</dbReference>
<keyword evidence="3" id="KW-1185">Reference proteome</keyword>
<comment type="caution">
    <text evidence="2">The sequence shown here is derived from an EMBL/GenBank/DDBJ whole genome shotgun (WGS) entry which is preliminary data.</text>
</comment>
<evidence type="ECO:0000256" key="1">
    <source>
        <dbReference type="ARBA" id="ARBA00006484"/>
    </source>
</evidence>
<name>A0ABD5QVC4_9EURY</name>
<dbReference type="GO" id="GO:0016491">
    <property type="term" value="F:oxidoreductase activity"/>
    <property type="evidence" value="ECO:0007669"/>
    <property type="project" value="UniProtKB-KW"/>
</dbReference>
<dbReference type="InterPro" id="IPR036291">
    <property type="entry name" value="NAD(P)-bd_dom_sf"/>
</dbReference>
<evidence type="ECO:0000313" key="2">
    <source>
        <dbReference type="EMBL" id="MFC5136045.1"/>
    </source>
</evidence>